<dbReference type="PANTHER" id="PTHR30337">
    <property type="entry name" value="COMPONENT OF ATP-DEPENDENT DSDNA EXONUCLEASE"/>
    <property type="match status" value="1"/>
</dbReference>
<accession>A0A1H3ACN8</accession>
<dbReference type="Pfam" id="PF00149">
    <property type="entry name" value="Metallophos"/>
    <property type="match status" value="1"/>
</dbReference>
<dbReference type="RefSeq" id="WP_092682373.1">
    <property type="nucleotide sequence ID" value="NZ_FNMZ01000004.1"/>
</dbReference>
<name>A0A1H3ACN8_9RHOB</name>
<dbReference type="STRING" id="356660.SAMN05444336_104144"/>
<dbReference type="AlphaFoldDB" id="A0A1H3ACN8"/>
<protein>
    <submittedName>
        <fullName evidence="2">DNA repair exonuclease SbcCD nuclease subunit</fullName>
    </submittedName>
</protein>
<keyword evidence="2" id="KW-0540">Nuclease</keyword>
<organism evidence="2 3">
    <name type="scientific">Albimonas donghaensis</name>
    <dbReference type="NCBI Taxonomy" id="356660"/>
    <lineage>
        <taxon>Bacteria</taxon>
        <taxon>Pseudomonadati</taxon>
        <taxon>Pseudomonadota</taxon>
        <taxon>Alphaproteobacteria</taxon>
        <taxon>Rhodobacterales</taxon>
        <taxon>Paracoccaceae</taxon>
        <taxon>Albimonas</taxon>
    </lineage>
</organism>
<dbReference type="InterPro" id="IPR014577">
    <property type="entry name" value="UCP033093_metalloPase"/>
</dbReference>
<dbReference type="InterPro" id="IPR029052">
    <property type="entry name" value="Metallo-depent_PP-like"/>
</dbReference>
<dbReference type="GO" id="GO:0004527">
    <property type="term" value="F:exonuclease activity"/>
    <property type="evidence" value="ECO:0007669"/>
    <property type="project" value="UniProtKB-KW"/>
</dbReference>
<keyword evidence="2" id="KW-0378">Hydrolase</keyword>
<evidence type="ECO:0000313" key="3">
    <source>
        <dbReference type="Proteomes" id="UP000199118"/>
    </source>
</evidence>
<dbReference type="PIRSF" id="PIRSF033093">
    <property type="entry name" value="UCP_ML1119"/>
    <property type="match status" value="1"/>
</dbReference>
<dbReference type="Gene3D" id="3.60.21.10">
    <property type="match status" value="1"/>
</dbReference>
<reference evidence="2 3" key="1">
    <citation type="submission" date="2016-10" db="EMBL/GenBank/DDBJ databases">
        <authorList>
            <person name="de Groot N.N."/>
        </authorList>
    </citation>
    <scope>NUCLEOTIDE SEQUENCE [LARGE SCALE GENOMIC DNA]</scope>
    <source>
        <strain evidence="2 3">DSM 17890</strain>
    </source>
</reference>
<sequence>MLRLLHSSDLHLGKRYGRMPEALRGRLTEARHGALERLADAARASGAAHILIAGDLFDAETPAPATLRQGFQAMAADPALTWVILPGNHDSLAADELWPRAAAEAPANVRLALSPRPMDLAPGAVLLPAPCPSRRPGRDLTEWFDRAETPPGALRIGLAHGAVQSFGEEGAVDVLAPDRARRAGLDYLALGDWHGQVRIDARTWYSGTPEPDRFLHRGPGAALAVTLDAPGAPPAVAPMETGDFGWETAELALLPGEDPAARLAAALPAPARRRRTLLRILATGRARLPERAAFLAAADHAAPDFAYAEIRADALALEPEAADLDAIDRAGALRDAAEALLAEARDPARPAPDRAAAATALARLHAYAAEDADEGAPA</sequence>
<gene>
    <name evidence="2" type="ORF">SAMN05444336_104144</name>
</gene>
<evidence type="ECO:0000259" key="1">
    <source>
        <dbReference type="Pfam" id="PF00149"/>
    </source>
</evidence>
<proteinExistence type="predicted"/>
<dbReference type="Proteomes" id="UP000199118">
    <property type="component" value="Unassembled WGS sequence"/>
</dbReference>
<dbReference type="EMBL" id="FNMZ01000004">
    <property type="protein sequence ID" value="SDX27467.1"/>
    <property type="molecule type" value="Genomic_DNA"/>
</dbReference>
<dbReference type="PANTHER" id="PTHR30337:SF0">
    <property type="entry name" value="NUCLEASE SBCCD SUBUNIT D"/>
    <property type="match status" value="1"/>
</dbReference>
<dbReference type="SUPFAM" id="SSF56300">
    <property type="entry name" value="Metallo-dependent phosphatases"/>
    <property type="match status" value="1"/>
</dbReference>
<keyword evidence="3" id="KW-1185">Reference proteome</keyword>
<keyword evidence="2" id="KW-0269">Exonuclease</keyword>
<feature type="domain" description="Calcineurin-like phosphoesterase" evidence="1">
    <location>
        <begin position="2"/>
        <end position="99"/>
    </location>
</feature>
<dbReference type="OrthoDB" id="9773856at2"/>
<dbReference type="InterPro" id="IPR050535">
    <property type="entry name" value="DNA_Repair-Maintenance_Comp"/>
</dbReference>
<evidence type="ECO:0000313" key="2">
    <source>
        <dbReference type="EMBL" id="SDX27467.1"/>
    </source>
</evidence>
<dbReference type="InterPro" id="IPR004843">
    <property type="entry name" value="Calcineurin-like_PHP"/>
</dbReference>